<dbReference type="EMBL" id="BLLK01000047">
    <property type="protein sequence ID" value="GFH54532.1"/>
    <property type="molecule type" value="Genomic_DNA"/>
</dbReference>
<dbReference type="InterPro" id="IPR018247">
    <property type="entry name" value="EF_Hand_1_Ca_BS"/>
</dbReference>
<evidence type="ECO:0000256" key="2">
    <source>
        <dbReference type="SAM" id="MobiDB-lite"/>
    </source>
</evidence>
<evidence type="ECO:0000313" key="5">
    <source>
        <dbReference type="Proteomes" id="UP001054902"/>
    </source>
</evidence>
<sequence>MSLTKDNGKKTKPRPHEKKPVTRPQRASFQGLLLEGSKKKKNTCSNSQKNEQKKHDRRRKSLSVYQSSKIREIVNTTLEEVSDSKVESKDSCEKRLQEVLTKAKSSGMSAEELFSFFTGGDKSTTQITRKHFLDAVSKLGHSFSVLADDELDITLKKFDVNGDGFISLAEFKNYCYSIPSICWKAERLRVENNGELEELKEEIKNSLLKDAQRDEEEPHGKEVLRTSKFFWKANSNVEIRIFHSVPHNTFTIQTFCQRDEKELPLLWISADMVNYSIPDSSEPEHNKGEVNLKVIIENLELKIKEEQILPYLKNIPLIERPPNLANPPSIECGCTLQQNFLQKMQSFKVKKRQVRESRRSVEGLSNIASSLLLGLEEALAVGDDDGNFEGQQTVQVATNPYPDTLYSLSSHTNAISGIDTPFCNFCHVDGIPETIIEEYIRSQFIPRT</sequence>
<proteinExistence type="predicted"/>
<gene>
    <name evidence="4" type="ORF">CTEN210_11008</name>
</gene>
<dbReference type="Proteomes" id="UP001054902">
    <property type="component" value="Unassembled WGS sequence"/>
</dbReference>
<evidence type="ECO:0000313" key="4">
    <source>
        <dbReference type="EMBL" id="GFH54532.1"/>
    </source>
</evidence>
<dbReference type="Pfam" id="PF13202">
    <property type="entry name" value="EF-hand_5"/>
    <property type="match status" value="1"/>
</dbReference>
<dbReference type="GO" id="GO:0005509">
    <property type="term" value="F:calcium ion binding"/>
    <property type="evidence" value="ECO:0007669"/>
    <property type="project" value="InterPro"/>
</dbReference>
<feature type="domain" description="EF-hand" evidence="3">
    <location>
        <begin position="146"/>
        <end position="181"/>
    </location>
</feature>
<accession>A0AAD3CYW2</accession>
<protein>
    <recommendedName>
        <fullName evidence="3">EF-hand domain-containing protein</fullName>
    </recommendedName>
</protein>
<dbReference type="Gene3D" id="1.10.238.10">
    <property type="entry name" value="EF-hand"/>
    <property type="match status" value="1"/>
</dbReference>
<name>A0AAD3CYW2_9STRA</name>
<evidence type="ECO:0000256" key="1">
    <source>
        <dbReference type="ARBA" id="ARBA00022837"/>
    </source>
</evidence>
<dbReference type="SUPFAM" id="SSF47473">
    <property type="entry name" value="EF-hand"/>
    <property type="match status" value="1"/>
</dbReference>
<feature type="region of interest" description="Disordered" evidence="2">
    <location>
        <begin position="1"/>
        <end position="65"/>
    </location>
</feature>
<dbReference type="PROSITE" id="PS00018">
    <property type="entry name" value="EF_HAND_1"/>
    <property type="match status" value="1"/>
</dbReference>
<evidence type="ECO:0000259" key="3">
    <source>
        <dbReference type="PROSITE" id="PS50222"/>
    </source>
</evidence>
<organism evidence="4 5">
    <name type="scientific">Chaetoceros tenuissimus</name>
    <dbReference type="NCBI Taxonomy" id="426638"/>
    <lineage>
        <taxon>Eukaryota</taxon>
        <taxon>Sar</taxon>
        <taxon>Stramenopiles</taxon>
        <taxon>Ochrophyta</taxon>
        <taxon>Bacillariophyta</taxon>
        <taxon>Coscinodiscophyceae</taxon>
        <taxon>Chaetocerotophycidae</taxon>
        <taxon>Chaetocerotales</taxon>
        <taxon>Chaetocerotaceae</taxon>
        <taxon>Chaetoceros</taxon>
    </lineage>
</organism>
<dbReference type="InterPro" id="IPR011992">
    <property type="entry name" value="EF-hand-dom_pair"/>
</dbReference>
<dbReference type="PROSITE" id="PS50222">
    <property type="entry name" value="EF_HAND_2"/>
    <property type="match status" value="1"/>
</dbReference>
<keyword evidence="1" id="KW-0106">Calcium</keyword>
<dbReference type="InterPro" id="IPR002048">
    <property type="entry name" value="EF_hand_dom"/>
</dbReference>
<comment type="caution">
    <text evidence="4">The sequence shown here is derived from an EMBL/GenBank/DDBJ whole genome shotgun (WGS) entry which is preliminary data.</text>
</comment>
<dbReference type="AlphaFoldDB" id="A0AAD3CYW2"/>
<keyword evidence="5" id="KW-1185">Reference proteome</keyword>
<reference evidence="4 5" key="1">
    <citation type="journal article" date="2021" name="Sci. Rep.">
        <title>The genome of the diatom Chaetoceros tenuissimus carries an ancient integrated fragment of an extant virus.</title>
        <authorList>
            <person name="Hongo Y."/>
            <person name="Kimura K."/>
            <person name="Takaki Y."/>
            <person name="Yoshida Y."/>
            <person name="Baba S."/>
            <person name="Kobayashi G."/>
            <person name="Nagasaki K."/>
            <person name="Hano T."/>
            <person name="Tomaru Y."/>
        </authorList>
    </citation>
    <scope>NUCLEOTIDE SEQUENCE [LARGE SCALE GENOMIC DNA]</scope>
    <source>
        <strain evidence="4 5">NIES-3715</strain>
    </source>
</reference>